<feature type="transmembrane region" description="Helical" evidence="5">
    <location>
        <begin position="457"/>
        <end position="477"/>
    </location>
</feature>
<evidence type="ECO:0000256" key="5">
    <source>
        <dbReference type="SAM" id="Phobius"/>
    </source>
</evidence>
<name>A0A5B8R7Y0_9ZZZZ</name>
<evidence type="ECO:0000256" key="4">
    <source>
        <dbReference type="ARBA" id="ARBA00023136"/>
    </source>
</evidence>
<dbReference type="InterPro" id="IPR010096">
    <property type="entry name" value="NADH-Q_OxRdtase_suN/2"/>
</dbReference>
<keyword evidence="4 5" id="KW-0472">Membrane</keyword>
<proteinExistence type="inferred from homology"/>
<keyword evidence="7" id="KW-0560">Oxidoreductase</keyword>
<feature type="transmembrane region" description="Helical" evidence="5">
    <location>
        <begin position="323"/>
        <end position="347"/>
    </location>
</feature>
<keyword evidence="2 5" id="KW-0812">Transmembrane</keyword>
<feature type="transmembrane region" description="Helical" evidence="5">
    <location>
        <begin position="203"/>
        <end position="229"/>
    </location>
</feature>
<feature type="transmembrane region" description="Helical" evidence="5">
    <location>
        <begin position="75"/>
        <end position="94"/>
    </location>
</feature>
<dbReference type="NCBIfam" id="TIGR01770">
    <property type="entry name" value="NDH_I_N"/>
    <property type="match status" value="1"/>
</dbReference>
<gene>
    <name evidence="7" type="primary">nuoN</name>
    <name evidence="7" type="ORF">KBTEX_00370</name>
</gene>
<accession>A0A5B8R7Y0</accession>
<dbReference type="GO" id="GO:0016491">
    <property type="term" value="F:oxidoreductase activity"/>
    <property type="evidence" value="ECO:0007669"/>
    <property type="project" value="UniProtKB-KW"/>
</dbReference>
<feature type="transmembrane region" description="Helical" evidence="5">
    <location>
        <begin position="241"/>
        <end position="261"/>
    </location>
</feature>
<organism evidence="7">
    <name type="scientific">uncultured organism</name>
    <dbReference type="NCBI Taxonomy" id="155900"/>
    <lineage>
        <taxon>unclassified sequences</taxon>
        <taxon>environmental samples</taxon>
    </lineage>
</organism>
<dbReference type="GO" id="GO:0042773">
    <property type="term" value="P:ATP synthesis coupled electron transport"/>
    <property type="evidence" value="ECO:0007669"/>
    <property type="project" value="InterPro"/>
</dbReference>
<dbReference type="GO" id="GO:0016020">
    <property type="term" value="C:membrane"/>
    <property type="evidence" value="ECO:0007669"/>
    <property type="project" value="UniProtKB-SubCell"/>
</dbReference>
<protein>
    <submittedName>
        <fullName evidence="7">NADH-quinone oxidoreductase subunit N</fullName>
        <ecNumber evidence="7">1.6.5.11</ecNumber>
    </submittedName>
</protein>
<dbReference type="PANTHER" id="PTHR22773">
    <property type="entry name" value="NADH DEHYDROGENASE"/>
    <property type="match status" value="1"/>
</dbReference>
<feature type="transmembrane region" description="Helical" evidence="5">
    <location>
        <begin position="273"/>
        <end position="292"/>
    </location>
</feature>
<feature type="transmembrane region" description="Helical" evidence="5">
    <location>
        <begin position="15"/>
        <end position="32"/>
    </location>
</feature>
<evidence type="ECO:0000256" key="2">
    <source>
        <dbReference type="ARBA" id="ARBA00022692"/>
    </source>
</evidence>
<comment type="subcellular location">
    <subcellularLocation>
        <location evidence="1">Membrane</location>
        <topology evidence="1">Multi-pass membrane protein</topology>
    </subcellularLocation>
</comment>
<feature type="transmembrane region" description="Helical" evidence="5">
    <location>
        <begin position="106"/>
        <end position="123"/>
    </location>
</feature>
<dbReference type="EC" id="1.6.5.11" evidence="7"/>
<dbReference type="InterPro" id="IPR001750">
    <property type="entry name" value="ND/Mrp_TM"/>
</dbReference>
<feature type="transmembrane region" description="Helical" evidence="5">
    <location>
        <begin position="299"/>
        <end position="317"/>
    </location>
</feature>
<dbReference type="Pfam" id="PF00361">
    <property type="entry name" value="Proton_antipo_M"/>
    <property type="match status" value="1"/>
</dbReference>
<dbReference type="GO" id="GO:0008137">
    <property type="term" value="F:NADH dehydrogenase (ubiquinone) activity"/>
    <property type="evidence" value="ECO:0007669"/>
    <property type="project" value="InterPro"/>
</dbReference>
<evidence type="ECO:0000256" key="3">
    <source>
        <dbReference type="ARBA" id="ARBA00022989"/>
    </source>
</evidence>
<evidence type="ECO:0000256" key="1">
    <source>
        <dbReference type="ARBA" id="ARBA00004141"/>
    </source>
</evidence>
<sequence>MSFVIPNFSLALPEIWLLAMICVVLVADLFATGRESAPAFYLSQIALLGAMWFAVQSQWGVDTVDFNGTYVADSLAATLKVSIAGFAFLAFAYSRDYLRQRNLLRGEFYLIGLFAVLGGFVMSSSGSMLTLYLGLELMSLALYAMVAFDRDSRIASEAAMKYFVLGALSSGMLLYGMSMIYGGSGSLELAEIAAQAAGGPDNMLLAFGLTFALVGVAFKFGAVPFHMWVPDVYQGAATPTSMFIGTVSKVAAVPLFLRLVAEGLGALHGDWQVMATFMAVASLAVGSLFALVQDNFKRLLAYSTVAHIGFLFLGFIAGTEEGYAASLFYAISYALMSAAAFGMIMVLSRRGHEADEIADLRGLNDRSTGMALVMLVVMFSMTGVPGTVGFYSKWAVLKAVIDTGHVWLAVVAVLFAVISAFYYLRVLKAVYFERIEGEAEAIPASATVRWVCGLNGVAILGLGLFPGALFAVCRAAFGG</sequence>
<feature type="transmembrane region" description="Helical" evidence="5">
    <location>
        <begin position="39"/>
        <end position="55"/>
    </location>
</feature>
<evidence type="ECO:0000259" key="6">
    <source>
        <dbReference type="Pfam" id="PF00361"/>
    </source>
</evidence>
<feature type="domain" description="NADH:quinone oxidoreductase/Mrp antiporter transmembrane" evidence="6">
    <location>
        <begin position="125"/>
        <end position="419"/>
    </location>
</feature>
<feature type="transmembrane region" description="Helical" evidence="5">
    <location>
        <begin position="129"/>
        <end position="148"/>
    </location>
</feature>
<dbReference type="EMBL" id="MN079079">
    <property type="protein sequence ID" value="QEA04068.1"/>
    <property type="molecule type" value="Genomic_DNA"/>
</dbReference>
<dbReference type="PRINTS" id="PR01434">
    <property type="entry name" value="NADHDHGNASE5"/>
</dbReference>
<dbReference type="AlphaFoldDB" id="A0A5B8R7Y0"/>
<feature type="transmembrane region" description="Helical" evidence="5">
    <location>
        <begin position="160"/>
        <end position="183"/>
    </location>
</feature>
<dbReference type="HAMAP" id="MF_00445">
    <property type="entry name" value="NDH1_NuoN_1"/>
    <property type="match status" value="1"/>
</dbReference>
<keyword evidence="3 5" id="KW-1133">Transmembrane helix</keyword>
<feature type="transmembrane region" description="Helical" evidence="5">
    <location>
        <begin position="368"/>
        <end position="392"/>
    </location>
</feature>
<feature type="transmembrane region" description="Helical" evidence="5">
    <location>
        <begin position="404"/>
        <end position="424"/>
    </location>
</feature>
<evidence type="ECO:0000313" key="7">
    <source>
        <dbReference type="EMBL" id="QEA04068.1"/>
    </source>
</evidence>
<reference evidence="7" key="1">
    <citation type="submission" date="2019-06" db="EMBL/GenBank/DDBJ databases">
        <authorList>
            <person name="Murdoch R.W."/>
            <person name="Fathepure B."/>
        </authorList>
    </citation>
    <scope>NUCLEOTIDE SEQUENCE</scope>
</reference>
<dbReference type="NCBIfam" id="NF004442">
    <property type="entry name" value="PRK05777.1-5"/>
    <property type="match status" value="1"/>
</dbReference>